<reference evidence="2" key="1">
    <citation type="journal article" date="2015" name="Nature">
        <title>Complex archaea that bridge the gap between prokaryotes and eukaryotes.</title>
        <authorList>
            <person name="Spang A."/>
            <person name="Saw J.H."/>
            <person name="Jorgensen S.L."/>
            <person name="Zaremba-Niedzwiedzka K."/>
            <person name="Martijn J."/>
            <person name="Lind A.E."/>
            <person name="van Eijk R."/>
            <person name="Schleper C."/>
            <person name="Guy L."/>
            <person name="Ettema T.J."/>
        </authorList>
    </citation>
    <scope>NUCLEOTIDE SEQUENCE</scope>
</reference>
<feature type="region of interest" description="Disordered" evidence="1">
    <location>
        <begin position="1"/>
        <end position="22"/>
    </location>
</feature>
<protein>
    <submittedName>
        <fullName evidence="2">Uncharacterized protein</fullName>
    </submittedName>
</protein>
<sequence>MNPNNCATCEHKNMKSPDQADDDGHCYMFRDEPTEICMQHTGRKVVMIERPSILGVAAMVALLMNTDTTDGDKS</sequence>
<dbReference type="EMBL" id="LAZR01006065">
    <property type="protein sequence ID" value="KKM95004.1"/>
    <property type="molecule type" value="Genomic_DNA"/>
</dbReference>
<accession>A0A0F9LJ47</accession>
<organism evidence="2">
    <name type="scientific">marine sediment metagenome</name>
    <dbReference type="NCBI Taxonomy" id="412755"/>
    <lineage>
        <taxon>unclassified sequences</taxon>
        <taxon>metagenomes</taxon>
        <taxon>ecological metagenomes</taxon>
    </lineage>
</organism>
<gene>
    <name evidence="2" type="ORF">LCGC14_1192670</name>
</gene>
<dbReference type="AlphaFoldDB" id="A0A0F9LJ47"/>
<proteinExistence type="predicted"/>
<evidence type="ECO:0000256" key="1">
    <source>
        <dbReference type="SAM" id="MobiDB-lite"/>
    </source>
</evidence>
<name>A0A0F9LJ47_9ZZZZ</name>
<evidence type="ECO:0000313" key="2">
    <source>
        <dbReference type="EMBL" id="KKM95004.1"/>
    </source>
</evidence>
<comment type="caution">
    <text evidence="2">The sequence shown here is derived from an EMBL/GenBank/DDBJ whole genome shotgun (WGS) entry which is preliminary data.</text>
</comment>